<name>A0A5Q2RKW6_9ACTN</name>
<gene>
    <name evidence="9" type="ORF">GH723_04935</name>
</gene>
<sequence>MFRVLFPSVGAIVVFAIWLFAVFDVISTDEVLVRNLPKVMWLVFVIFVPLVGSIAWLILGRPLYAGWQPGGQTQGAPRPRYVAPEDRPDFGRSSPGPSAEDLRRWEDDLARREQELRRRDEDEPPV</sequence>
<evidence type="ECO:0000256" key="7">
    <source>
        <dbReference type="SAM" id="Phobius"/>
    </source>
</evidence>
<organism evidence="9 10">
    <name type="scientific">Actinomarinicola tropica</name>
    <dbReference type="NCBI Taxonomy" id="2789776"/>
    <lineage>
        <taxon>Bacteria</taxon>
        <taxon>Bacillati</taxon>
        <taxon>Actinomycetota</taxon>
        <taxon>Acidimicrobiia</taxon>
        <taxon>Acidimicrobiales</taxon>
        <taxon>Iamiaceae</taxon>
        <taxon>Actinomarinicola</taxon>
    </lineage>
</organism>
<evidence type="ECO:0000256" key="6">
    <source>
        <dbReference type="SAM" id="MobiDB-lite"/>
    </source>
</evidence>
<keyword evidence="10" id="KW-1185">Reference proteome</keyword>
<evidence type="ECO:0000259" key="8">
    <source>
        <dbReference type="Pfam" id="PF13396"/>
    </source>
</evidence>
<dbReference type="Pfam" id="PF13396">
    <property type="entry name" value="PLDc_N"/>
    <property type="match status" value="1"/>
</dbReference>
<evidence type="ECO:0000313" key="10">
    <source>
        <dbReference type="Proteomes" id="UP000334019"/>
    </source>
</evidence>
<evidence type="ECO:0000256" key="2">
    <source>
        <dbReference type="ARBA" id="ARBA00022475"/>
    </source>
</evidence>
<dbReference type="GO" id="GO:0005886">
    <property type="term" value="C:plasma membrane"/>
    <property type="evidence" value="ECO:0007669"/>
    <property type="project" value="UniProtKB-SubCell"/>
</dbReference>
<feature type="region of interest" description="Disordered" evidence="6">
    <location>
        <begin position="70"/>
        <end position="104"/>
    </location>
</feature>
<reference evidence="9 10" key="1">
    <citation type="submission" date="2019-11" db="EMBL/GenBank/DDBJ databases">
        <authorList>
            <person name="He Y."/>
        </authorList>
    </citation>
    <scope>NUCLEOTIDE SEQUENCE [LARGE SCALE GENOMIC DNA]</scope>
    <source>
        <strain evidence="9 10">SCSIO 58843</strain>
    </source>
</reference>
<dbReference type="Proteomes" id="UP000334019">
    <property type="component" value="Chromosome"/>
</dbReference>
<keyword evidence="4 7" id="KW-1133">Transmembrane helix</keyword>
<evidence type="ECO:0000256" key="4">
    <source>
        <dbReference type="ARBA" id="ARBA00022989"/>
    </source>
</evidence>
<feature type="domain" description="Cardiolipin synthase N-terminal" evidence="8">
    <location>
        <begin position="16"/>
        <end position="61"/>
    </location>
</feature>
<accession>A0A5Q2RKW6</accession>
<evidence type="ECO:0000313" key="9">
    <source>
        <dbReference type="EMBL" id="QGG94500.1"/>
    </source>
</evidence>
<feature type="transmembrane region" description="Helical" evidence="7">
    <location>
        <begin position="39"/>
        <end position="59"/>
    </location>
</feature>
<feature type="transmembrane region" description="Helical" evidence="7">
    <location>
        <begin position="6"/>
        <end position="27"/>
    </location>
</feature>
<proteinExistence type="predicted"/>
<protein>
    <recommendedName>
        <fullName evidence="8">Cardiolipin synthase N-terminal domain-containing protein</fullName>
    </recommendedName>
</protein>
<keyword evidence="2" id="KW-1003">Cell membrane</keyword>
<keyword evidence="3 7" id="KW-0812">Transmembrane</keyword>
<evidence type="ECO:0000256" key="1">
    <source>
        <dbReference type="ARBA" id="ARBA00004651"/>
    </source>
</evidence>
<comment type="subcellular location">
    <subcellularLocation>
        <location evidence="1">Cell membrane</location>
        <topology evidence="1">Multi-pass membrane protein</topology>
    </subcellularLocation>
</comment>
<evidence type="ECO:0000256" key="3">
    <source>
        <dbReference type="ARBA" id="ARBA00022692"/>
    </source>
</evidence>
<keyword evidence="5 7" id="KW-0472">Membrane</keyword>
<dbReference type="EMBL" id="CP045851">
    <property type="protein sequence ID" value="QGG94500.1"/>
    <property type="molecule type" value="Genomic_DNA"/>
</dbReference>
<evidence type="ECO:0000256" key="5">
    <source>
        <dbReference type="ARBA" id="ARBA00023136"/>
    </source>
</evidence>
<dbReference type="RefSeq" id="WP_153758606.1">
    <property type="nucleotide sequence ID" value="NZ_CP045851.1"/>
</dbReference>
<dbReference type="AlphaFoldDB" id="A0A5Q2RKW6"/>
<dbReference type="InterPro" id="IPR027379">
    <property type="entry name" value="CLS_N"/>
</dbReference>
<dbReference type="KEGG" id="atq:GH723_04935"/>